<feature type="signal peptide" evidence="1">
    <location>
        <begin position="1"/>
        <end position="27"/>
    </location>
</feature>
<dbReference type="RefSeq" id="WP_317981505.1">
    <property type="nucleotide sequence ID" value="NZ_BTCL01000021.1"/>
</dbReference>
<dbReference type="Proteomes" id="UP001285921">
    <property type="component" value="Unassembled WGS sequence"/>
</dbReference>
<reference evidence="2 3" key="1">
    <citation type="submission" date="2023-05" db="EMBL/GenBank/DDBJ databases">
        <title>Draft genome of Paenibacillus sp. CCS26.</title>
        <authorList>
            <person name="Akita H."/>
            <person name="Shinto Y."/>
            <person name="Kimura Z."/>
        </authorList>
    </citation>
    <scope>NUCLEOTIDE SEQUENCE [LARGE SCALE GENOMIC DNA]</scope>
    <source>
        <strain evidence="2 3">CCS26</strain>
    </source>
</reference>
<evidence type="ECO:0008006" key="4">
    <source>
        <dbReference type="Google" id="ProtNLM"/>
    </source>
</evidence>
<feature type="chain" id="PRO_5046143685" description="Lipoprotein" evidence="1">
    <location>
        <begin position="28"/>
        <end position="352"/>
    </location>
</feature>
<dbReference type="Gene3D" id="2.50.20.20">
    <property type="match status" value="1"/>
</dbReference>
<comment type="caution">
    <text evidence="2">The sequence shown here is derived from an EMBL/GenBank/DDBJ whole genome shotgun (WGS) entry which is preliminary data.</text>
</comment>
<sequence>MKTVQRLAYVALIAVLLVIAGCSSGDAPPKQALQDAMKNMEKLDSYSAKLSLGIDNIELPASEAQNGIDMTSVITGMMKGAKLDIKMVYAKEPKRTDMELNLLLSGTTITIPMIMTADKLYMKLPALPMLQLPESAAGKFVELDLKALAEQQGAAATTLDAAAQQQLVQELGAVVLKHFDEKTYFKSVKAKDAGIPGDVKADQVIQFKMDESNYKQSVQTIVNEMVPELLTVIASNDSYLQAIQKSKEDVEKMKTDWEADKAAKIDYLNQNVKVNELTFTGAINKDKMLSYQAGKVNVELTDKDTGGTTKVNVHYDMTYGDLNGSPKFFYEVPTDAVKFEDLMKQMQLPLGL</sequence>
<keyword evidence="3" id="KW-1185">Reference proteome</keyword>
<proteinExistence type="predicted"/>
<evidence type="ECO:0000256" key="1">
    <source>
        <dbReference type="SAM" id="SignalP"/>
    </source>
</evidence>
<evidence type="ECO:0000313" key="2">
    <source>
        <dbReference type="EMBL" id="GMK47575.1"/>
    </source>
</evidence>
<evidence type="ECO:0000313" key="3">
    <source>
        <dbReference type="Proteomes" id="UP001285921"/>
    </source>
</evidence>
<keyword evidence="1" id="KW-0732">Signal</keyword>
<name>A0ABQ6NSP4_9BACL</name>
<dbReference type="EMBL" id="BTCL01000021">
    <property type="protein sequence ID" value="GMK47575.1"/>
    <property type="molecule type" value="Genomic_DNA"/>
</dbReference>
<protein>
    <recommendedName>
        <fullName evidence="4">Lipoprotein</fullName>
    </recommendedName>
</protein>
<dbReference type="PROSITE" id="PS51257">
    <property type="entry name" value="PROKAR_LIPOPROTEIN"/>
    <property type="match status" value="1"/>
</dbReference>
<gene>
    <name evidence="2" type="ORF">PghCCS26_47050</name>
</gene>
<organism evidence="2 3">
    <name type="scientific">Paenibacillus glycanilyticus</name>
    <dbReference type="NCBI Taxonomy" id="126569"/>
    <lineage>
        <taxon>Bacteria</taxon>
        <taxon>Bacillati</taxon>
        <taxon>Bacillota</taxon>
        <taxon>Bacilli</taxon>
        <taxon>Bacillales</taxon>
        <taxon>Paenibacillaceae</taxon>
        <taxon>Paenibacillus</taxon>
    </lineage>
</organism>
<accession>A0ABQ6NSP4</accession>